<dbReference type="InterPro" id="IPR007730">
    <property type="entry name" value="SPOR-like_dom"/>
</dbReference>
<evidence type="ECO:0000313" key="2">
    <source>
        <dbReference type="EMBL" id="BCT91918.1"/>
    </source>
</evidence>
<accession>A0ABN6FW62</accession>
<gene>
    <name evidence="2" type="ORF">LYSCAS_09420</name>
</gene>
<keyword evidence="3" id="KW-1185">Reference proteome</keyword>
<organism evidence="2 3">
    <name type="scientific">Noviluteimonas caseinilytica</name>
    <dbReference type="NCBI Taxonomy" id="2675101"/>
    <lineage>
        <taxon>Bacteria</taxon>
        <taxon>Pseudomonadati</taxon>
        <taxon>Pseudomonadota</taxon>
        <taxon>Gammaproteobacteria</taxon>
        <taxon>Lysobacterales</taxon>
        <taxon>Lysobacteraceae</taxon>
        <taxon>Noviluteimonas</taxon>
    </lineage>
</organism>
<name>A0ABN6FW62_9GAMM</name>
<evidence type="ECO:0000259" key="1">
    <source>
        <dbReference type="Pfam" id="PF05036"/>
    </source>
</evidence>
<feature type="domain" description="SPOR" evidence="1">
    <location>
        <begin position="105"/>
        <end position="175"/>
    </location>
</feature>
<reference evidence="2 3" key="1">
    <citation type="submission" date="2021-03" db="EMBL/GenBank/DDBJ databases">
        <title>Complete Genome Sequences of Two Lysobacter Strains Isolated from Sea Water (Lysobacter caseinilyticus) and Soil (Lysobacter helvus) in South Korea.</title>
        <authorList>
            <person name="Watanabe Y."/>
            <person name="Arakawa K."/>
        </authorList>
    </citation>
    <scope>NUCLEOTIDE SEQUENCE [LARGE SCALE GENOMIC DNA]</scope>
    <source>
        <strain evidence="2 3">KVB24</strain>
    </source>
</reference>
<evidence type="ECO:0000313" key="3">
    <source>
        <dbReference type="Proteomes" id="UP000681317"/>
    </source>
</evidence>
<protein>
    <recommendedName>
        <fullName evidence="1">SPOR domain-containing protein</fullName>
    </recommendedName>
</protein>
<dbReference type="Proteomes" id="UP000681317">
    <property type="component" value="Chromosome"/>
</dbReference>
<sequence>MMYRALLVLLVAINVGVVAWWATRKPPAQETPIDMPADVPRLQLLEEVPAARRPKATAVAKVPVAPTQCVSFGPFANPAALRRAHELLVPRVVIARVREVPLGKPTGWRVYIPALATKEAAQAMADRILAAGLDDLFVMPSGPDRNGIALGRFGNEDAARRRLAQLEAAGFTAQVAPLGDVATEGWIDAGASAAFDPARAAQDIAAAQARPLDCATFQQAALR</sequence>
<dbReference type="EMBL" id="AP024545">
    <property type="protein sequence ID" value="BCT91918.1"/>
    <property type="molecule type" value="Genomic_DNA"/>
</dbReference>
<proteinExistence type="predicted"/>
<dbReference type="RefSeq" id="WP_213436215.1">
    <property type="nucleotide sequence ID" value="NZ_AP024545.1"/>
</dbReference>
<dbReference type="Pfam" id="PF05036">
    <property type="entry name" value="SPOR"/>
    <property type="match status" value="1"/>
</dbReference>